<feature type="domain" description="Phospholipase D N-terminal" evidence="2">
    <location>
        <begin position="56"/>
        <end position="149"/>
    </location>
</feature>
<dbReference type="Proteomes" id="UP000241167">
    <property type="component" value="Unassembled WGS sequence"/>
</dbReference>
<dbReference type="Pfam" id="PF16655">
    <property type="entry name" value="PhoD_N"/>
    <property type="match status" value="1"/>
</dbReference>
<evidence type="ECO:0000313" key="4">
    <source>
        <dbReference type="Proteomes" id="UP000241167"/>
    </source>
</evidence>
<dbReference type="CDD" id="cd07389">
    <property type="entry name" value="MPP_PhoD"/>
    <property type="match status" value="1"/>
</dbReference>
<gene>
    <name evidence="3" type="ORF">C7I55_01660</name>
</gene>
<dbReference type="InterPro" id="IPR018946">
    <property type="entry name" value="PhoD-like_MPP"/>
</dbReference>
<comment type="caution">
    <text evidence="3">The sequence shown here is derived from an EMBL/GenBank/DDBJ whole genome shotgun (WGS) entry which is preliminary data.</text>
</comment>
<accession>A0A2P7QYU2</accession>
<keyword evidence="4" id="KW-1185">Reference proteome</keyword>
<dbReference type="Gene3D" id="3.60.21.70">
    <property type="entry name" value="PhoD-like phosphatase"/>
    <property type="match status" value="1"/>
</dbReference>
<name>A0A2P7QYU2_9SPHN</name>
<dbReference type="Pfam" id="PF09423">
    <property type="entry name" value="PhoD"/>
    <property type="match status" value="1"/>
</dbReference>
<dbReference type="Gene3D" id="2.60.40.380">
    <property type="entry name" value="Purple acid phosphatase-like, N-terminal"/>
    <property type="match status" value="1"/>
</dbReference>
<evidence type="ECO:0000259" key="1">
    <source>
        <dbReference type="Pfam" id="PF09423"/>
    </source>
</evidence>
<evidence type="ECO:0000259" key="2">
    <source>
        <dbReference type="Pfam" id="PF16655"/>
    </source>
</evidence>
<dbReference type="EMBL" id="PXYI01000001">
    <property type="protein sequence ID" value="PSJ43119.1"/>
    <property type="molecule type" value="Genomic_DNA"/>
</dbReference>
<dbReference type="InterPro" id="IPR029052">
    <property type="entry name" value="Metallo-depent_PP-like"/>
</dbReference>
<proteinExistence type="predicted"/>
<organism evidence="3 4">
    <name type="scientific">Allosphingosinicella deserti</name>
    <dbReference type="NCBI Taxonomy" id="2116704"/>
    <lineage>
        <taxon>Bacteria</taxon>
        <taxon>Pseudomonadati</taxon>
        <taxon>Pseudomonadota</taxon>
        <taxon>Alphaproteobacteria</taxon>
        <taxon>Sphingomonadales</taxon>
        <taxon>Sphingomonadaceae</taxon>
        <taxon>Allosphingosinicella</taxon>
    </lineage>
</organism>
<feature type="domain" description="PhoD-like phosphatase metallophosphatase" evidence="1">
    <location>
        <begin position="159"/>
        <end position="491"/>
    </location>
</feature>
<dbReference type="InterPro" id="IPR038607">
    <property type="entry name" value="PhoD-like_sf"/>
</dbReference>
<dbReference type="PANTHER" id="PTHR43606">
    <property type="entry name" value="PHOSPHATASE, PUTATIVE (AFU_ORTHOLOGUE AFUA_6G08710)-RELATED"/>
    <property type="match status" value="1"/>
</dbReference>
<dbReference type="InterPro" id="IPR052900">
    <property type="entry name" value="Phospholipid_Metab_Enz"/>
</dbReference>
<reference evidence="3 4" key="1">
    <citation type="submission" date="2018-03" db="EMBL/GenBank/DDBJ databases">
        <title>The draft genome of Sphingosinicella sp. GL-C-18.</title>
        <authorList>
            <person name="Liu L."/>
            <person name="Li L."/>
            <person name="Liang L."/>
            <person name="Zhang X."/>
            <person name="Wang T."/>
        </authorList>
    </citation>
    <scope>NUCLEOTIDE SEQUENCE [LARGE SCALE GENOMIC DNA]</scope>
    <source>
        <strain evidence="3 4">GL-C-18</strain>
    </source>
</reference>
<evidence type="ECO:0000313" key="3">
    <source>
        <dbReference type="EMBL" id="PSJ43119.1"/>
    </source>
</evidence>
<dbReference type="InterPro" id="IPR032093">
    <property type="entry name" value="PhoD_N"/>
</dbReference>
<protein>
    <submittedName>
        <fullName evidence="3">Alkaline phosphatase</fullName>
    </submittedName>
</protein>
<dbReference type="PANTHER" id="PTHR43606:SF2">
    <property type="entry name" value="ALKALINE PHOSPHATASE FAMILY PROTEIN (AFU_ORTHOLOGUE AFUA_5G03860)"/>
    <property type="match status" value="1"/>
</dbReference>
<dbReference type="SUPFAM" id="SSF56300">
    <property type="entry name" value="Metallo-dependent phosphatases"/>
    <property type="match status" value="1"/>
</dbReference>
<dbReference type="AlphaFoldDB" id="A0A2P7QYU2"/>
<sequence>MTLLGHIPVIGPAYRGRVTSTEWHRRAILAAMAGLAAAPACAIDFGARSDTDPFGLGVASGDPSDDGFVLWTRLVGPGATALAAAPVPVRFEIAADPAFRTIVRKGSITAHPEHAHSVHVELAGLTPGRPYWYRFHALGATSAVGRTATVPRTADRLRLAVTSCQHWEQARFGAYRDIVAQAPDLILQLGDYIYEQSYPGQPVVRAFGAPDPIDLAGYRRRHALYKTDPDLQAAHRACPWLVTWDDHELLNDYAGLANRDGVPPVLFAKRRAAAYQAYFEHMPIRPSLWRRRPSPRLFRAVDWADLASLSVLDTRQYRSVPPCAEPNVARNVRLEGCAAARAPAATILGRDQEGWLSRRLAGERRPWTLIGQQVFFAPLFLDGERRATFSDQWDGYAASRDRLLADLAGPNVQSPVVLSGDVHSFWVSDVRDRAGRPVASEIVTSALAAASPPAGRFGDARANNPHIRFSDVEQAGYALLDIGRRALTADLRIVEDRRRADSRVRSIARFGMAQGSKRLEAV</sequence>